<dbReference type="InterPro" id="IPR037528">
    <property type="entry name" value="ArgB"/>
</dbReference>
<dbReference type="EMBL" id="BNJR01000016">
    <property type="protein sequence ID" value="GHP14618.1"/>
    <property type="molecule type" value="Genomic_DNA"/>
</dbReference>
<comment type="function">
    <text evidence="9">Catalyzes the ATP-dependent phosphorylation of N-acetyl-L-glutamate.</text>
</comment>
<dbReference type="EC" id="2.7.2.8" evidence="9"/>
<keyword evidence="9" id="KW-0963">Cytoplasm</keyword>
<comment type="subcellular location">
    <subcellularLocation>
        <location evidence="9">Cytoplasm</location>
    </subcellularLocation>
</comment>
<dbReference type="PIRSF" id="PIRSF000728">
    <property type="entry name" value="NAGK"/>
    <property type="match status" value="1"/>
</dbReference>
<dbReference type="Gene3D" id="3.40.1160.10">
    <property type="entry name" value="Acetylglutamate kinase-like"/>
    <property type="match status" value="1"/>
</dbReference>
<dbReference type="SUPFAM" id="SSF53633">
    <property type="entry name" value="Carbamate kinase-like"/>
    <property type="match status" value="1"/>
</dbReference>
<accession>A0ABQ3W1W3</accession>
<keyword evidence="7 9" id="KW-0067">ATP-binding</keyword>
<keyword evidence="2 9" id="KW-0055">Arginine biosynthesis</keyword>
<feature type="site" description="Transition state stabilizer" evidence="9">
    <location>
        <position position="8"/>
    </location>
</feature>
<comment type="caution">
    <text evidence="11">The sequence shown here is derived from an EMBL/GenBank/DDBJ whole genome shotgun (WGS) entry which is preliminary data.</text>
</comment>
<evidence type="ECO:0000256" key="3">
    <source>
        <dbReference type="ARBA" id="ARBA00022605"/>
    </source>
</evidence>
<feature type="site" description="Transition state stabilizer" evidence="9">
    <location>
        <position position="215"/>
    </location>
</feature>
<comment type="catalytic activity">
    <reaction evidence="8 9">
        <text>N-acetyl-L-glutamate + ATP = N-acetyl-L-glutamyl 5-phosphate + ADP</text>
        <dbReference type="Rhea" id="RHEA:14629"/>
        <dbReference type="ChEBI" id="CHEBI:30616"/>
        <dbReference type="ChEBI" id="CHEBI:44337"/>
        <dbReference type="ChEBI" id="CHEBI:57936"/>
        <dbReference type="ChEBI" id="CHEBI:456216"/>
        <dbReference type="EC" id="2.7.2.8"/>
    </reaction>
</comment>
<proteinExistence type="inferred from homology"/>
<evidence type="ECO:0000256" key="7">
    <source>
        <dbReference type="ARBA" id="ARBA00022840"/>
    </source>
</evidence>
<comment type="similarity">
    <text evidence="9">Belongs to the acetylglutamate kinase family. ArgB subfamily.</text>
</comment>
<keyword evidence="4 9" id="KW-0808">Transferase</keyword>
<name>A0ABQ3W1W3_9LACO</name>
<dbReference type="InterPro" id="IPR001048">
    <property type="entry name" value="Asp/Glu/Uridylate_kinase"/>
</dbReference>
<dbReference type="NCBIfam" id="TIGR00761">
    <property type="entry name" value="argB"/>
    <property type="match status" value="1"/>
</dbReference>
<dbReference type="GO" id="GO:0016301">
    <property type="term" value="F:kinase activity"/>
    <property type="evidence" value="ECO:0007669"/>
    <property type="project" value="UniProtKB-KW"/>
</dbReference>
<feature type="binding site" evidence="9">
    <location>
        <begin position="41"/>
        <end position="42"/>
    </location>
    <ligand>
        <name>substrate</name>
    </ligand>
</feature>
<feature type="domain" description="Aspartate/glutamate/uridylate kinase" evidence="10">
    <location>
        <begin position="4"/>
        <end position="234"/>
    </location>
</feature>
<dbReference type="CDD" id="cd04238">
    <property type="entry name" value="AAK_NAGK-like"/>
    <property type="match status" value="1"/>
</dbReference>
<keyword evidence="5 9" id="KW-0547">Nucleotide-binding</keyword>
<protein>
    <recommendedName>
        <fullName evidence="9">Acetylglutamate kinase</fullName>
        <ecNumber evidence="9">2.7.2.8</ecNumber>
    </recommendedName>
    <alternativeName>
        <fullName evidence="9">N-acetyl-L-glutamate 5-phosphotransferase</fullName>
    </alternativeName>
    <alternativeName>
        <fullName evidence="9">NAG kinase</fullName>
        <shortName evidence="9">NAGK</shortName>
    </alternativeName>
</protein>
<feature type="binding site" evidence="9">
    <location>
        <position position="63"/>
    </location>
    <ligand>
        <name>substrate</name>
    </ligand>
</feature>
<dbReference type="HAMAP" id="MF_00082">
    <property type="entry name" value="ArgB"/>
    <property type="match status" value="1"/>
</dbReference>
<gene>
    <name evidence="9 11" type="primary">argB</name>
    <name evidence="11" type="ORF">YK48G_20430</name>
</gene>
<evidence type="ECO:0000256" key="1">
    <source>
        <dbReference type="ARBA" id="ARBA00004828"/>
    </source>
</evidence>
<dbReference type="RefSeq" id="WP_203630597.1">
    <property type="nucleotide sequence ID" value="NZ_BNJR01000016.1"/>
</dbReference>
<organism evidence="11 12">
    <name type="scientific">Lentilactobacillus fungorum</name>
    <dbReference type="NCBI Taxonomy" id="2201250"/>
    <lineage>
        <taxon>Bacteria</taxon>
        <taxon>Bacillati</taxon>
        <taxon>Bacillota</taxon>
        <taxon>Bacilli</taxon>
        <taxon>Lactobacillales</taxon>
        <taxon>Lactobacillaceae</taxon>
        <taxon>Lentilactobacillus</taxon>
    </lineage>
</organism>
<dbReference type="Pfam" id="PF00696">
    <property type="entry name" value="AA_kinase"/>
    <property type="match status" value="1"/>
</dbReference>
<evidence type="ECO:0000256" key="5">
    <source>
        <dbReference type="ARBA" id="ARBA00022741"/>
    </source>
</evidence>
<dbReference type="PRINTS" id="PR00474">
    <property type="entry name" value="GLU5KINASE"/>
</dbReference>
<dbReference type="InterPro" id="IPR001057">
    <property type="entry name" value="Glu/AcGlu_kinase"/>
</dbReference>
<dbReference type="PANTHER" id="PTHR23342">
    <property type="entry name" value="N-ACETYLGLUTAMATE SYNTHASE"/>
    <property type="match status" value="1"/>
</dbReference>
<comment type="pathway">
    <text evidence="1 9">Amino-acid biosynthesis; L-arginine biosynthesis; N(2)-acetyl-L-ornithine from L-glutamate: step 2/4.</text>
</comment>
<evidence type="ECO:0000256" key="8">
    <source>
        <dbReference type="ARBA" id="ARBA00048141"/>
    </source>
</evidence>
<dbReference type="Proteomes" id="UP000604765">
    <property type="component" value="Unassembled WGS sequence"/>
</dbReference>
<evidence type="ECO:0000256" key="4">
    <source>
        <dbReference type="ARBA" id="ARBA00022679"/>
    </source>
</evidence>
<keyword evidence="6 9" id="KW-0418">Kinase</keyword>
<evidence type="ECO:0000256" key="6">
    <source>
        <dbReference type="ARBA" id="ARBA00022777"/>
    </source>
</evidence>
<keyword evidence="12" id="KW-1185">Reference proteome</keyword>
<evidence type="ECO:0000259" key="10">
    <source>
        <dbReference type="Pfam" id="PF00696"/>
    </source>
</evidence>
<reference evidence="11 12" key="1">
    <citation type="journal article" date="2021" name="Int. J. Syst. Evol. Microbiol.">
        <title>Lentilactobacillus fungorum sp. nov., isolated from spent mushroom substrates.</title>
        <authorList>
            <person name="Tohno M."/>
            <person name="Tanizawa Y."/>
            <person name="Kojima Y."/>
            <person name="Sakamoto M."/>
            <person name="Ohkuma M."/>
            <person name="Kobayashi H."/>
        </authorList>
    </citation>
    <scope>NUCLEOTIDE SEQUENCE [LARGE SCALE GENOMIC DNA]</scope>
    <source>
        <strain evidence="11 12">YK48G</strain>
    </source>
</reference>
<feature type="binding site" evidence="9">
    <location>
        <position position="156"/>
    </location>
    <ligand>
        <name>substrate</name>
    </ligand>
</feature>
<keyword evidence="3 9" id="KW-0028">Amino-acid biosynthesis</keyword>
<evidence type="ECO:0000313" key="11">
    <source>
        <dbReference type="EMBL" id="GHP14618.1"/>
    </source>
</evidence>
<evidence type="ECO:0000313" key="12">
    <source>
        <dbReference type="Proteomes" id="UP000604765"/>
    </source>
</evidence>
<evidence type="ECO:0000256" key="9">
    <source>
        <dbReference type="HAMAP-Rule" id="MF_00082"/>
    </source>
</evidence>
<dbReference type="InterPro" id="IPR004662">
    <property type="entry name" value="AcgluKinase_fam"/>
</dbReference>
<dbReference type="PANTHER" id="PTHR23342:SF0">
    <property type="entry name" value="N-ACETYLGLUTAMATE SYNTHASE, MITOCHONDRIAL"/>
    <property type="match status" value="1"/>
</dbReference>
<evidence type="ECO:0000256" key="2">
    <source>
        <dbReference type="ARBA" id="ARBA00022571"/>
    </source>
</evidence>
<dbReference type="InterPro" id="IPR036393">
    <property type="entry name" value="AceGlu_kinase-like_sf"/>
</dbReference>
<sequence length="250" mass="26461">MSSTIVIKVGGHATNQLSPTFYQQLTAWHQAGKHILIIHGGGPQISEWSSQLHLPINQVDGIRVTDSKTLKVTQAVLLGLVQPMLCKQLADHGLPVMGLNASGLPVIYGDYLDQAVYGEVGQVIGVNRQYIDDALSGGRIGVCAPLAVNASDQLLNVNGDAAAAGVAKLLNAEKLVLLTDVPGVMLADHVVSHLTQEKAQQLVAQKQIKAGMQPKLAAAFEAFKSGVKEVAITNELKQPGTNLVSKQIVM</sequence>